<dbReference type="EC" id="2.7.6.3" evidence="3"/>
<dbReference type="PANTHER" id="PTHR43071">
    <property type="entry name" value="2-AMINO-4-HYDROXY-6-HYDROXYMETHYLDIHYDROPTERIDINE PYROPHOSPHOKINASE"/>
    <property type="match status" value="1"/>
</dbReference>
<dbReference type="Proteomes" id="UP000198346">
    <property type="component" value="Unassembled WGS sequence"/>
</dbReference>
<dbReference type="GO" id="GO:0046654">
    <property type="term" value="P:tetrahydrofolate biosynthetic process"/>
    <property type="evidence" value="ECO:0007669"/>
    <property type="project" value="UniProtKB-UniPathway"/>
</dbReference>
<gene>
    <name evidence="14" type="ORF">SAMN06297382_1099</name>
</gene>
<keyword evidence="8" id="KW-0067">ATP-binding</keyword>
<organism evidence="14 15">
    <name type="scientific">Amphiplicatus metriothermophilus</name>
    <dbReference type="NCBI Taxonomy" id="1519374"/>
    <lineage>
        <taxon>Bacteria</taxon>
        <taxon>Pseudomonadati</taxon>
        <taxon>Pseudomonadota</taxon>
        <taxon>Alphaproteobacteria</taxon>
        <taxon>Parvularculales</taxon>
        <taxon>Parvularculaceae</taxon>
        <taxon>Amphiplicatus</taxon>
    </lineage>
</organism>
<dbReference type="GO" id="GO:0003848">
    <property type="term" value="F:2-amino-4-hydroxy-6-hydroxymethyldihydropteridine diphosphokinase activity"/>
    <property type="evidence" value="ECO:0007669"/>
    <property type="project" value="UniProtKB-EC"/>
</dbReference>
<dbReference type="SUPFAM" id="SSF55083">
    <property type="entry name" value="6-hydroxymethyl-7,8-dihydropterin pyrophosphokinase, HPPK"/>
    <property type="match status" value="1"/>
</dbReference>
<dbReference type="PANTHER" id="PTHR43071:SF1">
    <property type="entry name" value="2-AMINO-4-HYDROXY-6-HYDROXYMETHYLDIHYDROPTERIDINE PYROPHOSPHOKINASE"/>
    <property type="match status" value="1"/>
</dbReference>
<evidence type="ECO:0000256" key="8">
    <source>
        <dbReference type="ARBA" id="ARBA00022840"/>
    </source>
</evidence>
<dbReference type="InterPro" id="IPR000550">
    <property type="entry name" value="Hppk"/>
</dbReference>
<name>A0A239PPK7_9PROT</name>
<dbReference type="EMBL" id="FZQA01000002">
    <property type="protein sequence ID" value="SNT72068.1"/>
    <property type="molecule type" value="Genomic_DNA"/>
</dbReference>
<keyword evidence="15" id="KW-1185">Reference proteome</keyword>
<dbReference type="Pfam" id="PF01288">
    <property type="entry name" value="HPPK"/>
    <property type="match status" value="1"/>
</dbReference>
<dbReference type="OrthoDB" id="9808041at2"/>
<keyword evidence="6" id="KW-0547">Nucleotide-binding</keyword>
<dbReference type="CDD" id="cd00483">
    <property type="entry name" value="HPPK"/>
    <property type="match status" value="1"/>
</dbReference>
<keyword evidence="7 14" id="KW-0418">Kinase</keyword>
<evidence type="ECO:0000256" key="10">
    <source>
        <dbReference type="ARBA" id="ARBA00029409"/>
    </source>
</evidence>
<dbReference type="RefSeq" id="WP_089411998.1">
    <property type="nucleotide sequence ID" value="NZ_FZQA01000002.1"/>
</dbReference>
<evidence type="ECO:0000256" key="9">
    <source>
        <dbReference type="ARBA" id="ARBA00022909"/>
    </source>
</evidence>
<evidence type="ECO:0000256" key="4">
    <source>
        <dbReference type="ARBA" id="ARBA00016218"/>
    </source>
</evidence>
<dbReference type="AlphaFoldDB" id="A0A239PPK7"/>
<sequence>MILVALGSNSPFGRLAPADIILSALGALGRVANVRAASRLYASPAWPDPTEPPFVNAVARLETALCAEALLASLHAVEAGFGRRRSRPNAPRTLDLDLLDYHGMTRVADAASSLVLPHPRLAKRAFVLAPLAEVAPAWRHPATGETVAALAAVARNPAVRPLAAPGSGRRGDGFEG</sequence>
<comment type="pathway">
    <text evidence="1">Cofactor biosynthesis; tetrahydrofolate biosynthesis; 2-amino-4-hydroxy-6-hydroxymethyl-7,8-dihydropteridine diphosphate from 7,8-dihydroneopterin triphosphate: step 4/4.</text>
</comment>
<evidence type="ECO:0000259" key="13">
    <source>
        <dbReference type="Pfam" id="PF01288"/>
    </source>
</evidence>
<keyword evidence="5" id="KW-0808">Transferase</keyword>
<protein>
    <recommendedName>
        <fullName evidence="4">2-amino-4-hydroxy-6-hydroxymethyldihydropteridine pyrophosphokinase</fullName>
        <ecNumber evidence="3">2.7.6.3</ecNumber>
    </recommendedName>
    <alternativeName>
        <fullName evidence="11">6-hydroxymethyl-7,8-dihydropterin pyrophosphokinase</fullName>
    </alternativeName>
    <alternativeName>
        <fullName evidence="12">7,8-dihydro-6-hydroxymethylpterin-pyrophosphokinase</fullName>
    </alternativeName>
</protein>
<proteinExistence type="inferred from homology"/>
<dbReference type="GO" id="GO:0046656">
    <property type="term" value="P:folic acid biosynthetic process"/>
    <property type="evidence" value="ECO:0007669"/>
    <property type="project" value="UniProtKB-KW"/>
</dbReference>
<dbReference type="InterPro" id="IPR035907">
    <property type="entry name" value="Hppk_sf"/>
</dbReference>
<dbReference type="NCBIfam" id="TIGR01498">
    <property type="entry name" value="folK"/>
    <property type="match status" value="1"/>
</dbReference>
<accession>A0A239PPK7</accession>
<dbReference type="UniPathway" id="UPA00077">
    <property type="reaction ID" value="UER00155"/>
</dbReference>
<evidence type="ECO:0000256" key="3">
    <source>
        <dbReference type="ARBA" id="ARBA00013253"/>
    </source>
</evidence>
<evidence type="ECO:0000256" key="5">
    <source>
        <dbReference type="ARBA" id="ARBA00022679"/>
    </source>
</evidence>
<evidence type="ECO:0000256" key="7">
    <source>
        <dbReference type="ARBA" id="ARBA00022777"/>
    </source>
</evidence>
<evidence type="ECO:0000256" key="12">
    <source>
        <dbReference type="ARBA" id="ARBA00033413"/>
    </source>
</evidence>
<evidence type="ECO:0000256" key="2">
    <source>
        <dbReference type="ARBA" id="ARBA00005810"/>
    </source>
</evidence>
<evidence type="ECO:0000256" key="1">
    <source>
        <dbReference type="ARBA" id="ARBA00005051"/>
    </source>
</evidence>
<dbReference type="GO" id="GO:0016301">
    <property type="term" value="F:kinase activity"/>
    <property type="evidence" value="ECO:0007669"/>
    <property type="project" value="UniProtKB-KW"/>
</dbReference>
<dbReference type="Gene3D" id="3.30.70.560">
    <property type="entry name" value="7,8-Dihydro-6-hydroxymethylpterin-pyrophosphokinase HPPK"/>
    <property type="match status" value="1"/>
</dbReference>
<dbReference type="GO" id="GO:0005524">
    <property type="term" value="F:ATP binding"/>
    <property type="evidence" value="ECO:0007669"/>
    <property type="project" value="UniProtKB-KW"/>
</dbReference>
<keyword evidence="9" id="KW-0289">Folate biosynthesis</keyword>
<evidence type="ECO:0000313" key="15">
    <source>
        <dbReference type="Proteomes" id="UP000198346"/>
    </source>
</evidence>
<evidence type="ECO:0000256" key="6">
    <source>
        <dbReference type="ARBA" id="ARBA00022741"/>
    </source>
</evidence>
<comment type="function">
    <text evidence="10">Catalyzes the transfer of pyrophosphate from adenosine triphosphate (ATP) to 6-hydroxymethyl-7,8-dihydropterin, an enzymatic step in folate biosynthesis pathway.</text>
</comment>
<evidence type="ECO:0000256" key="11">
    <source>
        <dbReference type="ARBA" id="ARBA00029766"/>
    </source>
</evidence>
<feature type="domain" description="7,8-dihydro-6-hydroxymethylpterin-pyrophosphokinase" evidence="13">
    <location>
        <begin position="4"/>
        <end position="136"/>
    </location>
</feature>
<comment type="similarity">
    <text evidence="2">Belongs to the HPPK family.</text>
</comment>
<reference evidence="14 15" key="1">
    <citation type="submission" date="2017-07" db="EMBL/GenBank/DDBJ databases">
        <authorList>
            <person name="Sun Z.S."/>
            <person name="Albrecht U."/>
            <person name="Echele G."/>
            <person name="Lee C.C."/>
        </authorList>
    </citation>
    <scope>NUCLEOTIDE SEQUENCE [LARGE SCALE GENOMIC DNA]</scope>
    <source>
        <strain evidence="14 15">CGMCC 1.12710</strain>
    </source>
</reference>
<evidence type="ECO:0000313" key="14">
    <source>
        <dbReference type="EMBL" id="SNT72068.1"/>
    </source>
</evidence>